<evidence type="ECO:0000313" key="3">
    <source>
        <dbReference type="EMBL" id="KAG0583094.1"/>
    </source>
</evidence>
<feature type="domain" description="DUF427" evidence="2">
    <location>
        <begin position="96"/>
        <end position="186"/>
    </location>
</feature>
<reference evidence="3" key="1">
    <citation type="submission" date="2020-06" db="EMBL/GenBank/DDBJ databases">
        <title>WGS assembly of Ceratodon purpureus strain R40.</title>
        <authorList>
            <person name="Carey S.B."/>
            <person name="Jenkins J."/>
            <person name="Shu S."/>
            <person name="Lovell J.T."/>
            <person name="Sreedasyam A."/>
            <person name="Maumus F."/>
            <person name="Tiley G.P."/>
            <person name="Fernandez-Pozo N."/>
            <person name="Barry K."/>
            <person name="Chen C."/>
            <person name="Wang M."/>
            <person name="Lipzen A."/>
            <person name="Daum C."/>
            <person name="Saski C.A."/>
            <person name="Payton A.C."/>
            <person name="Mcbreen J.C."/>
            <person name="Conrad R.E."/>
            <person name="Kollar L.M."/>
            <person name="Olsson S."/>
            <person name="Huttunen S."/>
            <person name="Landis J.B."/>
            <person name="Wickett N.J."/>
            <person name="Johnson M.G."/>
            <person name="Rensing S.A."/>
            <person name="Grimwood J."/>
            <person name="Schmutz J."/>
            <person name="Mcdaniel S.F."/>
        </authorList>
    </citation>
    <scope>NUCLEOTIDE SEQUENCE</scope>
    <source>
        <strain evidence="3">R40</strain>
    </source>
</reference>
<dbReference type="AlphaFoldDB" id="A0A8T0IH28"/>
<name>A0A8T0IH28_CERPU</name>
<evidence type="ECO:0000256" key="1">
    <source>
        <dbReference type="SAM" id="MobiDB-lite"/>
    </source>
</evidence>
<comment type="caution">
    <text evidence="3">The sequence shown here is derived from an EMBL/GenBank/DDBJ whole genome shotgun (WGS) entry which is preliminary data.</text>
</comment>
<sequence length="229" mass="25264">MAATSPLTAFSFSPTRVAARSTVTLGAPWTHLAALHPRPATSNSTVPCSNRRNLSGRGVRAIMGNGRQERVKPGPGQESVWDYPRPPALEPVPERIRIEFNSKTIADTTRGYRVLETSHPPVYYIPQEDLKMEYVKKAQGSSFCEWKGNATYWTVQVDGRTAEKVGWSYESPTAPFRPIKSYIAFYCAPMDACYVGDERAQPQPGGFYGGWVTSKVVGPFKGGPGSWGW</sequence>
<dbReference type="PANTHER" id="PTHR43058:SF1">
    <property type="entry name" value="DUF427 DOMAIN-CONTAINING PROTEIN"/>
    <property type="match status" value="1"/>
</dbReference>
<dbReference type="InterPro" id="IPR007361">
    <property type="entry name" value="DUF427"/>
</dbReference>
<dbReference type="InterPro" id="IPR038694">
    <property type="entry name" value="DUF427_sf"/>
</dbReference>
<accession>A0A8T0IH28</accession>
<evidence type="ECO:0000259" key="2">
    <source>
        <dbReference type="Pfam" id="PF04248"/>
    </source>
</evidence>
<dbReference type="EMBL" id="CM026423">
    <property type="protein sequence ID" value="KAG0583094.1"/>
    <property type="molecule type" value="Genomic_DNA"/>
</dbReference>
<proteinExistence type="predicted"/>
<protein>
    <recommendedName>
        <fullName evidence="2">DUF427 domain-containing protein</fullName>
    </recommendedName>
</protein>
<dbReference type="Proteomes" id="UP000822688">
    <property type="component" value="Chromosome 3"/>
</dbReference>
<organism evidence="3 4">
    <name type="scientific">Ceratodon purpureus</name>
    <name type="common">Fire moss</name>
    <name type="synonym">Dicranum purpureum</name>
    <dbReference type="NCBI Taxonomy" id="3225"/>
    <lineage>
        <taxon>Eukaryota</taxon>
        <taxon>Viridiplantae</taxon>
        <taxon>Streptophyta</taxon>
        <taxon>Embryophyta</taxon>
        <taxon>Bryophyta</taxon>
        <taxon>Bryophytina</taxon>
        <taxon>Bryopsida</taxon>
        <taxon>Dicranidae</taxon>
        <taxon>Pseudoditrichales</taxon>
        <taxon>Ditrichaceae</taxon>
        <taxon>Ceratodon</taxon>
    </lineage>
</organism>
<gene>
    <name evidence="3" type="ORF">KC19_3G108800</name>
</gene>
<dbReference type="PANTHER" id="PTHR43058">
    <property type="entry name" value="SLR0655 PROTEIN"/>
    <property type="match status" value="1"/>
</dbReference>
<keyword evidence="4" id="KW-1185">Reference proteome</keyword>
<dbReference type="Pfam" id="PF04248">
    <property type="entry name" value="NTP_transf_9"/>
    <property type="match status" value="1"/>
</dbReference>
<feature type="region of interest" description="Disordered" evidence="1">
    <location>
        <begin position="66"/>
        <end position="86"/>
    </location>
</feature>
<dbReference type="Gene3D" id="2.170.150.40">
    <property type="entry name" value="Domain of unknown function (DUF427)"/>
    <property type="match status" value="1"/>
</dbReference>
<evidence type="ECO:0000313" key="4">
    <source>
        <dbReference type="Proteomes" id="UP000822688"/>
    </source>
</evidence>